<dbReference type="Proteomes" id="UP000289758">
    <property type="component" value="Unassembled WGS sequence"/>
</dbReference>
<dbReference type="PANTHER" id="PTHR48111:SF1">
    <property type="entry name" value="TWO-COMPONENT RESPONSE REGULATOR ORR33"/>
    <property type="match status" value="1"/>
</dbReference>
<evidence type="ECO:0000256" key="4">
    <source>
        <dbReference type="ARBA" id="ARBA00023125"/>
    </source>
</evidence>
<dbReference type="Gene3D" id="1.10.10.10">
    <property type="entry name" value="Winged helix-like DNA-binding domain superfamily/Winged helix DNA-binding domain"/>
    <property type="match status" value="1"/>
</dbReference>
<dbReference type="InterPro" id="IPR016032">
    <property type="entry name" value="Sig_transdc_resp-reg_C-effctor"/>
</dbReference>
<dbReference type="SMART" id="SM00862">
    <property type="entry name" value="Trans_reg_C"/>
    <property type="match status" value="1"/>
</dbReference>
<sequence length="251" mass="29009">MKKSILIVEDEIVTAMDIKEALEAFRYNVIGIASSIKKALSLLEQNRCDLAILDITLKKGEDGISLSDTISQKYNIPFIFLTANDKNHTIERAIKHEPYGYIIKPFKDAELKAVVELALTKFSAKQKLEKELETNQKHFMALEKNLEESEKRYIKKRFCTLKFGYLFDREENRLFLEKKEIPLNKKEIMLFDILLDNENAIVSSEAIEDYLYNGDLVGEGALRNVLFRLRQKVDKALITRHSGVGYKIEIK</sequence>
<dbReference type="SUPFAM" id="SSF52172">
    <property type="entry name" value="CheY-like"/>
    <property type="match status" value="1"/>
</dbReference>
<evidence type="ECO:0000256" key="2">
    <source>
        <dbReference type="ARBA" id="ARBA00023012"/>
    </source>
</evidence>
<dbReference type="SUPFAM" id="SSF46894">
    <property type="entry name" value="C-terminal effector domain of the bipartite response regulators"/>
    <property type="match status" value="1"/>
</dbReference>
<evidence type="ECO:0000313" key="12">
    <source>
        <dbReference type="Proteomes" id="UP000289758"/>
    </source>
</evidence>
<dbReference type="GO" id="GO:0006355">
    <property type="term" value="P:regulation of DNA-templated transcription"/>
    <property type="evidence" value="ECO:0007669"/>
    <property type="project" value="InterPro"/>
</dbReference>
<gene>
    <name evidence="11" type="ORF">CRV07_06555</name>
</gene>
<dbReference type="EMBL" id="PDKK01000004">
    <property type="protein sequence ID" value="RXK06351.1"/>
    <property type="molecule type" value="Genomic_DNA"/>
</dbReference>
<comment type="caution">
    <text evidence="11">The sequence shown here is derived from an EMBL/GenBank/DDBJ whole genome shotgun (WGS) entry which is preliminary data.</text>
</comment>
<evidence type="ECO:0000256" key="6">
    <source>
        <dbReference type="PROSITE-ProRule" id="PRU00169"/>
    </source>
</evidence>
<keyword evidence="8" id="KW-0175">Coiled coil</keyword>
<dbReference type="InterPro" id="IPR039420">
    <property type="entry name" value="WalR-like"/>
</dbReference>
<evidence type="ECO:0000259" key="9">
    <source>
        <dbReference type="PROSITE" id="PS50110"/>
    </source>
</evidence>
<keyword evidence="4 7" id="KW-0238">DNA-binding</keyword>
<evidence type="ECO:0000259" key="10">
    <source>
        <dbReference type="PROSITE" id="PS51755"/>
    </source>
</evidence>
<feature type="domain" description="OmpR/PhoB-type" evidence="10">
    <location>
        <begin position="156"/>
        <end position="250"/>
    </location>
</feature>
<dbReference type="GO" id="GO:0005829">
    <property type="term" value="C:cytosol"/>
    <property type="evidence" value="ECO:0007669"/>
    <property type="project" value="TreeGrafter"/>
</dbReference>
<dbReference type="GO" id="GO:0032993">
    <property type="term" value="C:protein-DNA complex"/>
    <property type="evidence" value="ECO:0007669"/>
    <property type="project" value="TreeGrafter"/>
</dbReference>
<keyword evidence="12" id="KW-1185">Reference proteome</keyword>
<feature type="modified residue" description="4-aspartylphosphate" evidence="6">
    <location>
        <position position="54"/>
    </location>
</feature>
<keyword evidence="3" id="KW-0805">Transcription regulation</keyword>
<evidence type="ECO:0000256" key="8">
    <source>
        <dbReference type="SAM" id="Coils"/>
    </source>
</evidence>
<accession>A0A4Q1ALT8</accession>
<proteinExistence type="predicted"/>
<dbReference type="InterPro" id="IPR036388">
    <property type="entry name" value="WH-like_DNA-bd_sf"/>
</dbReference>
<feature type="DNA-binding region" description="OmpR/PhoB-type" evidence="7">
    <location>
        <begin position="156"/>
        <end position="250"/>
    </location>
</feature>
<dbReference type="RefSeq" id="WP_129086943.1">
    <property type="nucleotide sequence ID" value="NZ_CP053836.1"/>
</dbReference>
<dbReference type="PROSITE" id="PS50110">
    <property type="entry name" value="RESPONSE_REGULATORY"/>
    <property type="match status" value="1"/>
</dbReference>
<dbReference type="SMART" id="SM00448">
    <property type="entry name" value="REC"/>
    <property type="match status" value="1"/>
</dbReference>
<name>A0A4Q1ALT8_9BACT</name>
<dbReference type="InterPro" id="IPR001789">
    <property type="entry name" value="Sig_transdc_resp-reg_receiver"/>
</dbReference>
<evidence type="ECO:0000256" key="5">
    <source>
        <dbReference type="ARBA" id="ARBA00023163"/>
    </source>
</evidence>
<dbReference type="CDD" id="cd17534">
    <property type="entry name" value="REC_DC-like"/>
    <property type="match status" value="1"/>
</dbReference>
<dbReference type="Pfam" id="PF00486">
    <property type="entry name" value="Trans_reg_C"/>
    <property type="match status" value="1"/>
</dbReference>
<dbReference type="PROSITE" id="PS51755">
    <property type="entry name" value="OMPR_PHOB"/>
    <property type="match status" value="1"/>
</dbReference>
<dbReference type="AlphaFoldDB" id="A0A4Q1ALT8"/>
<evidence type="ECO:0000313" key="11">
    <source>
        <dbReference type="EMBL" id="RXK06351.1"/>
    </source>
</evidence>
<dbReference type="Pfam" id="PF00072">
    <property type="entry name" value="Response_reg"/>
    <property type="match status" value="1"/>
</dbReference>
<dbReference type="GO" id="GO:0000156">
    <property type="term" value="F:phosphorelay response regulator activity"/>
    <property type="evidence" value="ECO:0007669"/>
    <property type="project" value="TreeGrafter"/>
</dbReference>
<dbReference type="InterPro" id="IPR011006">
    <property type="entry name" value="CheY-like_superfamily"/>
</dbReference>
<dbReference type="OrthoDB" id="8912111at2"/>
<keyword evidence="1 6" id="KW-0597">Phosphoprotein</keyword>
<evidence type="ECO:0000256" key="7">
    <source>
        <dbReference type="PROSITE-ProRule" id="PRU01091"/>
    </source>
</evidence>
<dbReference type="InterPro" id="IPR001867">
    <property type="entry name" value="OmpR/PhoB-type_DNA-bd"/>
</dbReference>
<protein>
    <submittedName>
        <fullName evidence="11">Transcriptional regulator</fullName>
    </submittedName>
</protein>
<feature type="coiled-coil region" evidence="8">
    <location>
        <begin position="125"/>
        <end position="152"/>
    </location>
</feature>
<evidence type="ECO:0000256" key="1">
    <source>
        <dbReference type="ARBA" id="ARBA00022553"/>
    </source>
</evidence>
<organism evidence="11 12">
    <name type="scientific">Halarcobacter ebronensis</name>
    <dbReference type="NCBI Taxonomy" id="1462615"/>
    <lineage>
        <taxon>Bacteria</taxon>
        <taxon>Pseudomonadati</taxon>
        <taxon>Campylobacterota</taxon>
        <taxon>Epsilonproteobacteria</taxon>
        <taxon>Campylobacterales</taxon>
        <taxon>Arcobacteraceae</taxon>
        <taxon>Halarcobacter</taxon>
    </lineage>
</organism>
<evidence type="ECO:0000256" key="3">
    <source>
        <dbReference type="ARBA" id="ARBA00023015"/>
    </source>
</evidence>
<dbReference type="PANTHER" id="PTHR48111">
    <property type="entry name" value="REGULATOR OF RPOS"/>
    <property type="match status" value="1"/>
</dbReference>
<keyword evidence="2" id="KW-0902">Two-component regulatory system</keyword>
<dbReference type="GO" id="GO:0000976">
    <property type="term" value="F:transcription cis-regulatory region binding"/>
    <property type="evidence" value="ECO:0007669"/>
    <property type="project" value="TreeGrafter"/>
</dbReference>
<feature type="domain" description="Response regulatory" evidence="9">
    <location>
        <begin position="4"/>
        <end position="119"/>
    </location>
</feature>
<dbReference type="Gene3D" id="3.40.50.2300">
    <property type="match status" value="1"/>
</dbReference>
<reference evidence="11 12" key="1">
    <citation type="submission" date="2017-10" db="EMBL/GenBank/DDBJ databases">
        <title>Genomics of the genus Arcobacter.</title>
        <authorList>
            <person name="Perez-Cataluna A."/>
            <person name="Figueras M.J."/>
        </authorList>
    </citation>
    <scope>NUCLEOTIDE SEQUENCE [LARGE SCALE GENOMIC DNA]</scope>
    <source>
        <strain evidence="11 12">CECT 8441</strain>
    </source>
</reference>
<keyword evidence="5" id="KW-0804">Transcription</keyword>